<gene>
    <name evidence="3" type="ordered locus">Plim_0416</name>
</gene>
<dbReference type="HOGENOM" id="CLU_2331301_0_0_0"/>
<dbReference type="KEGG" id="plm:Plim_0416"/>
<keyword evidence="2" id="KW-0472">Membrane</keyword>
<feature type="region of interest" description="Disordered" evidence="1">
    <location>
        <begin position="1"/>
        <end position="25"/>
    </location>
</feature>
<accession>D5SPN6</accession>
<keyword evidence="2" id="KW-1133">Transmembrane helix</keyword>
<dbReference type="STRING" id="521674.Plim_0416"/>
<proteinExistence type="predicted"/>
<dbReference type="AlphaFoldDB" id="D5SPN6"/>
<keyword evidence="4" id="KW-1185">Reference proteome</keyword>
<evidence type="ECO:0000313" key="3">
    <source>
        <dbReference type="EMBL" id="ADG66266.1"/>
    </source>
</evidence>
<evidence type="ECO:0000256" key="1">
    <source>
        <dbReference type="SAM" id="MobiDB-lite"/>
    </source>
</evidence>
<dbReference type="EMBL" id="CP001744">
    <property type="protein sequence ID" value="ADG66266.1"/>
    <property type="molecule type" value="Genomic_DNA"/>
</dbReference>
<protein>
    <submittedName>
        <fullName evidence="3">Uncharacterized protein</fullName>
    </submittedName>
</protein>
<sequence>MIADRFDRGPVCSHSNSSQHHGVLSEMRVRENPTQALRVTEGFTENKLLVRTIDNGRLQRPVDAWDVANRWIAQNAAMSLLIAATMGATWGWIQKRSR</sequence>
<dbReference type="Proteomes" id="UP000002220">
    <property type="component" value="Chromosome"/>
</dbReference>
<feature type="transmembrane region" description="Helical" evidence="2">
    <location>
        <begin position="71"/>
        <end position="93"/>
    </location>
</feature>
<evidence type="ECO:0000256" key="2">
    <source>
        <dbReference type="SAM" id="Phobius"/>
    </source>
</evidence>
<reference evidence="3 4" key="1">
    <citation type="journal article" date="2010" name="Stand. Genomic Sci.">
        <title>Complete genome sequence of Planctomyces limnophilus type strain (Mu 290).</title>
        <authorList>
            <person name="Labutti K."/>
            <person name="Sikorski J."/>
            <person name="Schneider S."/>
            <person name="Nolan M."/>
            <person name="Lucas S."/>
            <person name="Glavina Del Rio T."/>
            <person name="Tice H."/>
            <person name="Cheng J.F."/>
            <person name="Goodwin L."/>
            <person name="Pitluck S."/>
            <person name="Liolios K."/>
            <person name="Ivanova N."/>
            <person name="Mavromatis K."/>
            <person name="Mikhailova N."/>
            <person name="Pati A."/>
            <person name="Chen A."/>
            <person name="Palaniappan K."/>
            <person name="Land M."/>
            <person name="Hauser L."/>
            <person name="Chang Y.J."/>
            <person name="Jeffries C.D."/>
            <person name="Tindall B.J."/>
            <person name="Rohde M."/>
            <person name="Goker M."/>
            <person name="Woyke T."/>
            <person name="Bristow J."/>
            <person name="Eisen J.A."/>
            <person name="Markowitz V."/>
            <person name="Hugenholtz P."/>
            <person name="Kyrpides N.C."/>
            <person name="Klenk H.P."/>
            <person name="Lapidus A."/>
        </authorList>
    </citation>
    <scope>NUCLEOTIDE SEQUENCE [LARGE SCALE GENOMIC DNA]</scope>
    <source>
        <strain evidence="4">ATCC 43296 / DSM 3776 / IFAM 1008 / 290</strain>
    </source>
</reference>
<name>D5SPN6_PLAL2</name>
<keyword evidence="2" id="KW-0812">Transmembrane</keyword>
<organism evidence="3 4">
    <name type="scientific">Planctopirus limnophila (strain ATCC 43296 / DSM 3776 / IFAM 1008 / Mu 290)</name>
    <name type="common">Planctomyces limnophilus</name>
    <dbReference type="NCBI Taxonomy" id="521674"/>
    <lineage>
        <taxon>Bacteria</taxon>
        <taxon>Pseudomonadati</taxon>
        <taxon>Planctomycetota</taxon>
        <taxon>Planctomycetia</taxon>
        <taxon>Planctomycetales</taxon>
        <taxon>Planctomycetaceae</taxon>
        <taxon>Planctopirus</taxon>
    </lineage>
</organism>
<evidence type="ECO:0000313" key="4">
    <source>
        <dbReference type="Proteomes" id="UP000002220"/>
    </source>
</evidence>